<evidence type="ECO:0000259" key="1">
    <source>
        <dbReference type="Pfam" id="PF01370"/>
    </source>
</evidence>
<dbReference type="PANTHER" id="PTHR48079:SF6">
    <property type="entry name" value="NAD(P)-BINDING DOMAIN-CONTAINING PROTEIN-RELATED"/>
    <property type="match status" value="1"/>
</dbReference>
<dbReference type="KEGG" id="srhi:H9L12_00740"/>
<protein>
    <submittedName>
        <fullName evidence="2">NAD(P)H-binding protein</fullName>
    </submittedName>
</protein>
<dbReference type="RefSeq" id="WP_187542214.1">
    <property type="nucleotide sequence ID" value="NZ_CP060717.1"/>
</dbReference>
<evidence type="ECO:0000313" key="2">
    <source>
        <dbReference type="EMBL" id="QNN65217.1"/>
    </source>
</evidence>
<sequence length="301" mass="32183">MTLAVTGGTGFVGSRLIDLALAGGHRIRALTRRPQAPREGIDWIEGALDNAESLRVLSTGADAVIHIAGVINAPDRAGFEAGNVIGTGMVLAAAREAGVGRFAHVSSLSAREPQLSHYGGSKARSEALVTASPLPSAIVRPPAVYGPGDRETLELFKMAKRGVILMPPEGRLSLIHVDDLARLLLSLARPDAPSGLTVEPDDERPGGWSHREFGEALGDSVGRKPLILSAPRPVLQWAAKADTILRGSRAKLTPDRASYFSHPDWVVDPARRPDASLWRPAIDTRQGLADTACWYRDKGWL</sequence>
<dbReference type="Pfam" id="PF01370">
    <property type="entry name" value="Epimerase"/>
    <property type="match status" value="1"/>
</dbReference>
<feature type="domain" description="NAD-dependent epimerase/dehydratase" evidence="1">
    <location>
        <begin position="4"/>
        <end position="189"/>
    </location>
</feature>
<keyword evidence="3" id="KW-1185">Reference proteome</keyword>
<dbReference type="GO" id="GO:0005737">
    <property type="term" value="C:cytoplasm"/>
    <property type="evidence" value="ECO:0007669"/>
    <property type="project" value="TreeGrafter"/>
</dbReference>
<reference evidence="2 3" key="1">
    <citation type="submission" date="2020-08" db="EMBL/GenBank/DDBJ databases">
        <title>Genome sequence of Sphingomonas rhizophila KACC 19189T.</title>
        <authorList>
            <person name="Hyun D.-W."/>
            <person name="Bae J.-W."/>
        </authorList>
    </citation>
    <scope>NUCLEOTIDE SEQUENCE [LARGE SCALE GENOMIC DNA]</scope>
    <source>
        <strain evidence="2 3">KACC 19189</strain>
    </source>
</reference>
<dbReference type="InterPro" id="IPR051783">
    <property type="entry name" value="NAD(P)-dependent_oxidoreduct"/>
</dbReference>
<dbReference type="SUPFAM" id="SSF51735">
    <property type="entry name" value="NAD(P)-binding Rossmann-fold domains"/>
    <property type="match status" value="1"/>
</dbReference>
<name>A0A7G9SBJ2_9SPHN</name>
<dbReference type="EMBL" id="CP060717">
    <property type="protein sequence ID" value="QNN65217.1"/>
    <property type="molecule type" value="Genomic_DNA"/>
</dbReference>
<dbReference type="PANTHER" id="PTHR48079">
    <property type="entry name" value="PROTEIN YEEZ"/>
    <property type="match status" value="1"/>
</dbReference>
<evidence type="ECO:0000313" key="3">
    <source>
        <dbReference type="Proteomes" id="UP000515955"/>
    </source>
</evidence>
<dbReference type="InterPro" id="IPR001509">
    <property type="entry name" value="Epimerase_deHydtase"/>
</dbReference>
<dbReference type="GO" id="GO:0004029">
    <property type="term" value="F:aldehyde dehydrogenase (NAD+) activity"/>
    <property type="evidence" value="ECO:0007669"/>
    <property type="project" value="TreeGrafter"/>
</dbReference>
<dbReference type="Gene3D" id="3.40.50.720">
    <property type="entry name" value="NAD(P)-binding Rossmann-like Domain"/>
    <property type="match status" value="1"/>
</dbReference>
<dbReference type="Proteomes" id="UP000515955">
    <property type="component" value="Chromosome"/>
</dbReference>
<dbReference type="InterPro" id="IPR036291">
    <property type="entry name" value="NAD(P)-bd_dom_sf"/>
</dbReference>
<organism evidence="2 3">
    <name type="scientific">Sphingomonas rhizophila</name>
    <dbReference type="NCBI Taxonomy" id="2071607"/>
    <lineage>
        <taxon>Bacteria</taxon>
        <taxon>Pseudomonadati</taxon>
        <taxon>Pseudomonadota</taxon>
        <taxon>Alphaproteobacteria</taxon>
        <taxon>Sphingomonadales</taxon>
        <taxon>Sphingomonadaceae</taxon>
        <taxon>Sphingomonas</taxon>
    </lineage>
</organism>
<proteinExistence type="predicted"/>
<dbReference type="AlphaFoldDB" id="A0A7G9SBJ2"/>
<accession>A0A7G9SBJ2</accession>
<gene>
    <name evidence="2" type="ORF">H9L12_00740</name>
</gene>